<proteinExistence type="predicted"/>
<keyword evidence="3" id="KW-1185">Reference proteome</keyword>
<evidence type="ECO:0008006" key="4">
    <source>
        <dbReference type="Google" id="ProtNLM"/>
    </source>
</evidence>
<dbReference type="AlphaFoldDB" id="A0A540WCU3"/>
<name>A0A540WCU3_9ACTN</name>
<reference evidence="2 3" key="1">
    <citation type="submission" date="2019-06" db="EMBL/GenBank/DDBJ databases">
        <title>Description of Kitasatospora acidophila sp. nov. isolated from pine grove soil, and reclassification of Streptomyces novaecaesareae to Kitasatospora novaeceasareae comb. nov.</title>
        <authorList>
            <person name="Kim M.J."/>
        </authorList>
    </citation>
    <scope>NUCLEOTIDE SEQUENCE [LARGE SCALE GENOMIC DNA]</scope>
    <source>
        <strain evidence="2 3">MMS16-CNU292</strain>
    </source>
</reference>
<sequence>MSAPQRHRSHIGEPPPRDLGLASVVLLLVLLLGGGAVAGGCWGGGNLAYAARLTGTPGLYLVDHCEPHGTGRQRHIVCHGVFQADDGRRLSVGSISTGEHWAGDRLPMQYHGGRLNQVGVAPIAGWMILLGFAVAALSGALQLLPVGVELAAPAASRRLRQAGWAARGRKVVASVGTGAIGVALAAGVVFLVASLATKWS</sequence>
<feature type="transmembrane region" description="Helical" evidence="1">
    <location>
        <begin position="171"/>
        <end position="196"/>
    </location>
</feature>
<keyword evidence="1" id="KW-0472">Membrane</keyword>
<accession>A0A540WCU3</accession>
<feature type="transmembrane region" description="Helical" evidence="1">
    <location>
        <begin position="123"/>
        <end position="150"/>
    </location>
</feature>
<organism evidence="2 3">
    <name type="scientific">Kitasatospora acidiphila</name>
    <dbReference type="NCBI Taxonomy" id="2567942"/>
    <lineage>
        <taxon>Bacteria</taxon>
        <taxon>Bacillati</taxon>
        <taxon>Actinomycetota</taxon>
        <taxon>Actinomycetes</taxon>
        <taxon>Kitasatosporales</taxon>
        <taxon>Streptomycetaceae</taxon>
        <taxon>Kitasatospora</taxon>
    </lineage>
</organism>
<keyword evidence="1" id="KW-1133">Transmembrane helix</keyword>
<dbReference type="EMBL" id="VIGB01000003">
    <property type="protein sequence ID" value="TQF06772.1"/>
    <property type="molecule type" value="Genomic_DNA"/>
</dbReference>
<evidence type="ECO:0000313" key="3">
    <source>
        <dbReference type="Proteomes" id="UP000319103"/>
    </source>
</evidence>
<keyword evidence="1" id="KW-0812">Transmembrane</keyword>
<evidence type="ECO:0000313" key="2">
    <source>
        <dbReference type="EMBL" id="TQF06772.1"/>
    </source>
</evidence>
<dbReference type="RefSeq" id="WP_141637179.1">
    <property type="nucleotide sequence ID" value="NZ_VIGB01000003.1"/>
</dbReference>
<gene>
    <name evidence="2" type="ORF">E6W39_37025</name>
</gene>
<evidence type="ECO:0000256" key="1">
    <source>
        <dbReference type="SAM" id="Phobius"/>
    </source>
</evidence>
<dbReference type="OrthoDB" id="4229982at2"/>
<comment type="caution">
    <text evidence="2">The sequence shown here is derived from an EMBL/GenBank/DDBJ whole genome shotgun (WGS) entry which is preliminary data.</text>
</comment>
<protein>
    <recommendedName>
        <fullName evidence="4">DUF3592 domain-containing protein</fullName>
    </recommendedName>
</protein>
<dbReference type="Proteomes" id="UP000319103">
    <property type="component" value="Unassembled WGS sequence"/>
</dbReference>